<protein>
    <submittedName>
        <fullName evidence="10">Uncharacterized protein</fullName>
    </submittedName>
</protein>
<evidence type="ECO:0000313" key="11">
    <source>
        <dbReference type="Proteomes" id="UP000310066"/>
    </source>
</evidence>
<dbReference type="InterPro" id="IPR013734">
    <property type="entry name" value="TF_Nrm1/Whi5"/>
</dbReference>
<name>A0A4U0U3D0_9PEZI</name>
<feature type="compositionally biased region" description="Low complexity" evidence="9">
    <location>
        <begin position="90"/>
        <end position="101"/>
    </location>
</feature>
<feature type="compositionally biased region" description="Low complexity" evidence="9">
    <location>
        <begin position="424"/>
        <end position="437"/>
    </location>
</feature>
<dbReference type="GO" id="GO:0000082">
    <property type="term" value="P:G1/S transition of mitotic cell cycle"/>
    <property type="evidence" value="ECO:0007669"/>
    <property type="project" value="InterPro"/>
</dbReference>
<evidence type="ECO:0000256" key="5">
    <source>
        <dbReference type="ARBA" id="ARBA00022491"/>
    </source>
</evidence>
<feature type="compositionally biased region" description="Polar residues" evidence="9">
    <location>
        <begin position="102"/>
        <end position="113"/>
    </location>
</feature>
<dbReference type="Pfam" id="PF08528">
    <property type="entry name" value="Whi5"/>
    <property type="match status" value="1"/>
</dbReference>
<evidence type="ECO:0000256" key="6">
    <source>
        <dbReference type="ARBA" id="ARBA00023015"/>
    </source>
</evidence>
<evidence type="ECO:0000256" key="8">
    <source>
        <dbReference type="ARBA" id="ARBA00023242"/>
    </source>
</evidence>
<feature type="compositionally biased region" description="Low complexity" evidence="9">
    <location>
        <begin position="479"/>
        <end position="489"/>
    </location>
</feature>
<feature type="compositionally biased region" description="Polar residues" evidence="9">
    <location>
        <begin position="291"/>
        <end position="323"/>
    </location>
</feature>
<dbReference type="GO" id="GO:0003712">
    <property type="term" value="F:transcription coregulator activity"/>
    <property type="evidence" value="ECO:0007669"/>
    <property type="project" value="TreeGrafter"/>
</dbReference>
<dbReference type="GO" id="GO:0005737">
    <property type="term" value="C:cytoplasm"/>
    <property type="evidence" value="ECO:0007669"/>
    <property type="project" value="UniProtKB-SubCell"/>
</dbReference>
<evidence type="ECO:0000256" key="7">
    <source>
        <dbReference type="ARBA" id="ARBA00023163"/>
    </source>
</evidence>
<dbReference type="InterPro" id="IPR039198">
    <property type="entry name" value="Srl3/Whi5"/>
</dbReference>
<comment type="subcellular location">
    <subcellularLocation>
        <location evidence="2">Cytoplasm</location>
    </subcellularLocation>
    <subcellularLocation>
        <location evidence="1">Nucleus</location>
    </subcellularLocation>
</comment>
<proteinExistence type="inferred from homology"/>
<gene>
    <name evidence="10" type="ORF">B0A54_16257</name>
</gene>
<dbReference type="OrthoDB" id="2359117at2759"/>
<keyword evidence="8" id="KW-0539">Nucleus</keyword>
<dbReference type="PANTHER" id="PTHR28246">
    <property type="entry name" value="G1-SPECIFIC TRANSCRIPTIONAL REPRESSOR WHI5-RELATED"/>
    <property type="match status" value="1"/>
</dbReference>
<dbReference type="AlphaFoldDB" id="A0A4U0U3D0"/>
<dbReference type="PANTHER" id="PTHR28246:SF1">
    <property type="entry name" value="G1-SPECIFIC TRANSCRIPTIONAL REPRESSOR WHI5-RELATED"/>
    <property type="match status" value="1"/>
</dbReference>
<keyword evidence="6" id="KW-0805">Transcription regulation</keyword>
<feature type="region of interest" description="Disordered" evidence="9">
    <location>
        <begin position="464"/>
        <end position="489"/>
    </location>
</feature>
<feature type="region of interest" description="Disordered" evidence="9">
    <location>
        <begin position="162"/>
        <end position="192"/>
    </location>
</feature>
<feature type="region of interest" description="Disordered" evidence="9">
    <location>
        <begin position="1"/>
        <end position="119"/>
    </location>
</feature>
<dbReference type="Proteomes" id="UP000310066">
    <property type="component" value="Unassembled WGS sequence"/>
</dbReference>
<comment type="caution">
    <text evidence="10">The sequence shown here is derived from an EMBL/GenBank/DDBJ whole genome shotgun (WGS) entry which is preliminary data.</text>
</comment>
<evidence type="ECO:0000256" key="3">
    <source>
        <dbReference type="ARBA" id="ARBA00006922"/>
    </source>
</evidence>
<evidence type="ECO:0000313" key="10">
    <source>
        <dbReference type="EMBL" id="TKA28575.1"/>
    </source>
</evidence>
<keyword evidence="4" id="KW-0963">Cytoplasm</keyword>
<dbReference type="EMBL" id="NAJP01000116">
    <property type="protein sequence ID" value="TKA28575.1"/>
    <property type="molecule type" value="Genomic_DNA"/>
</dbReference>
<keyword evidence="7" id="KW-0804">Transcription</keyword>
<feature type="compositionally biased region" description="Polar residues" evidence="9">
    <location>
        <begin position="1"/>
        <end position="16"/>
    </location>
</feature>
<dbReference type="STRING" id="329885.A0A4U0U3D0"/>
<feature type="region of interest" description="Disordered" evidence="9">
    <location>
        <begin position="424"/>
        <end position="452"/>
    </location>
</feature>
<evidence type="ECO:0000256" key="9">
    <source>
        <dbReference type="SAM" id="MobiDB-lite"/>
    </source>
</evidence>
<evidence type="ECO:0000256" key="1">
    <source>
        <dbReference type="ARBA" id="ARBA00004123"/>
    </source>
</evidence>
<organism evidence="10 11">
    <name type="scientific">Friedmanniomyces endolithicus</name>
    <dbReference type="NCBI Taxonomy" id="329885"/>
    <lineage>
        <taxon>Eukaryota</taxon>
        <taxon>Fungi</taxon>
        <taxon>Dikarya</taxon>
        <taxon>Ascomycota</taxon>
        <taxon>Pezizomycotina</taxon>
        <taxon>Dothideomycetes</taxon>
        <taxon>Dothideomycetidae</taxon>
        <taxon>Mycosphaerellales</taxon>
        <taxon>Teratosphaeriaceae</taxon>
        <taxon>Friedmanniomyces</taxon>
    </lineage>
</organism>
<keyword evidence="5" id="KW-0678">Repressor</keyword>
<feature type="compositionally biased region" description="Polar residues" evidence="9">
    <location>
        <begin position="76"/>
        <end position="89"/>
    </location>
</feature>
<accession>A0A4U0U3D0</accession>
<comment type="similarity">
    <text evidence="3">Belongs to the WHI5/NRM1 family.</text>
</comment>
<dbReference type="GO" id="GO:0033309">
    <property type="term" value="C:SBF transcription complex"/>
    <property type="evidence" value="ECO:0007669"/>
    <property type="project" value="TreeGrafter"/>
</dbReference>
<evidence type="ECO:0000256" key="2">
    <source>
        <dbReference type="ARBA" id="ARBA00004496"/>
    </source>
</evidence>
<sequence length="489" mass="52092">METITSYPATPTTQISHLRHSATSRPKTQKPNPIPNPTQNQIHAPRQGPAQPATRMLPPETQQQEPSLYPQPLSAPASQESFITTRSEGSSVQPHFQSSSSNVSQLTNDTDPTSPVVPAPEQRYESRVIADSTMGRRATTPEGQVQSIGTDGEHALGSPMSVASPAATTTNGAKRTASGYVKNAPSQPSTPLAATFADRMSRRESISSTGSRAGELAATLKSRLGYAMAKVQHGWEHKNIAEVEQLAAQKMSPNRYSMSHLDDRQRPMSAGLSNGTARLSMYESYRPSMLDGTTSPPSKRRSGTYSSFLASPQQQPGPRTAWNNAPHLHPPADIRPGGAPTTQQPYYSPAPPTHNPAQTAMSPPRTPINGHPHSSRTRPPTIRTGTEQAEAERDALQALFQLGSPRAASNHNNSNNSLQHFVSASASSAGAPQSHAAMGSQASSVQASPMRMEFPAMMPMRRVTFARSESGGSSGEGEGSSSRLGEAEG</sequence>
<reference evidence="10 11" key="1">
    <citation type="submission" date="2017-03" db="EMBL/GenBank/DDBJ databases">
        <title>Genomes of endolithic fungi from Antarctica.</title>
        <authorList>
            <person name="Coleine C."/>
            <person name="Masonjones S."/>
            <person name="Stajich J.E."/>
        </authorList>
    </citation>
    <scope>NUCLEOTIDE SEQUENCE [LARGE SCALE GENOMIC DNA]</scope>
    <source>
        <strain evidence="10 11">CCFEE 5311</strain>
    </source>
</reference>
<evidence type="ECO:0000256" key="4">
    <source>
        <dbReference type="ARBA" id="ARBA00022490"/>
    </source>
</evidence>
<feature type="region of interest" description="Disordered" evidence="9">
    <location>
        <begin position="287"/>
        <end position="389"/>
    </location>
</feature>